<dbReference type="Gene3D" id="1.10.3720.10">
    <property type="entry name" value="MetI-like"/>
    <property type="match status" value="1"/>
</dbReference>
<keyword evidence="7 8" id="KW-0472">Membrane</keyword>
<feature type="transmembrane region" description="Helical" evidence="8">
    <location>
        <begin position="227"/>
        <end position="250"/>
    </location>
</feature>
<feature type="transmembrane region" description="Helical" evidence="8">
    <location>
        <begin position="49"/>
        <end position="70"/>
    </location>
</feature>
<proteinExistence type="inferred from homology"/>
<comment type="subcellular location">
    <subcellularLocation>
        <location evidence="1 8">Cell membrane</location>
        <topology evidence="1 8">Multi-pass membrane protein</topology>
    </subcellularLocation>
</comment>
<evidence type="ECO:0000256" key="8">
    <source>
        <dbReference type="RuleBase" id="RU363032"/>
    </source>
</evidence>
<protein>
    <submittedName>
        <fullName evidence="11">ABC transporter permease</fullName>
    </submittedName>
</protein>
<keyword evidence="9" id="KW-0732">Signal</keyword>
<evidence type="ECO:0000259" key="10">
    <source>
        <dbReference type="PROSITE" id="PS50928"/>
    </source>
</evidence>
<evidence type="ECO:0000256" key="9">
    <source>
        <dbReference type="SAM" id="SignalP"/>
    </source>
</evidence>
<keyword evidence="6 8" id="KW-1133">Transmembrane helix</keyword>
<dbReference type="Proteomes" id="UP001368500">
    <property type="component" value="Unassembled WGS sequence"/>
</dbReference>
<comment type="caution">
    <text evidence="11">The sequence shown here is derived from an EMBL/GenBank/DDBJ whole genome shotgun (WGS) entry which is preliminary data.</text>
</comment>
<evidence type="ECO:0000313" key="11">
    <source>
        <dbReference type="EMBL" id="MEK8027119.1"/>
    </source>
</evidence>
<keyword evidence="4" id="KW-1003">Cell membrane</keyword>
<feature type="transmembrane region" description="Helical" evidence="8">
    <location>
        <begin position="82"/>
        <end position="104"/>
    </location>
</feature>
<organism evidence="11 12">
    <name type="scientific">Pseudaquabacterium rugosum</name>
    <dbReference type="NCBI Taxonomy" id="2984194"/>
    <lineage>
        <taxon>Bacteria</taxon>
        <taxon>Pseudomonadati</taxon>
        <taxon>Pseudomonadota</taxon>
        <taxon>Betaproteobacteria</taxon>
        <taxon>Burkholderiales</taxon>
        <taxon>Sphaerotilaceae</taxon>
        <taxon>Pseudaquabacterium</taxon>
    </lineage>
</organism>
<dbReference type="PANTHER" id="PTHR42929">
    <property type="entry name" value="INNER MEMBRANE ABC TRANSPORTER PERMEASE PROTEIN YDCU-RELATED-RELATED"/>
    <property type="match status" value="1"/>
</dbReference>
<feature type="chain" id="PRO_5046199543" evidence="9">
    <location>
        <begin position="20"/>
        <end position="263"/>
    </location>
</feature>
<keyword evidence="12" id="KW-1185">Reference proteome</keyword>
<keyword evidence="5 8" id="KW-0812">Transmembrane</keyword>
<name>A0ABU9BDB5_9BURK</name>
<evidence type="ECO:0000256" key="5">
    <source>
        <dbReference type="ARBA" id="ARBA00022692"/>
    </source>
</evidence>
<reference evidence="11 12" key="1">
    <citation type="submission" date="2024-04" db="EMBL/GenBank/DDBJ databases">
        <title>Novel species of the genus Ideonella isolated from streams.</title>
        <authorList>
            <person name="Lu H."/>
        </authorList>
    </citation>
    <scope>NUCLEOTIDE SEQUENCE [LARGE SCALE GENOMIC DNA]</scope>
    <source>
        <strain evidence="11 12">BYS139W</strain>
    </source>
</reference>
<accession>A0ABU9BDB5</accession>
<feature type="transmembrane region" description="Helical" evidence="8">
    <location>
        <begin position="130"/>
        <end position="152"/>
    </location>
</feature>
<dbReference type="EMBL" id="JBBUTF010000012">
    <property type="protein sequence ID" value="MEK8027119.1"/>
    <property type="molecule type" value="Genomic_DNA"/>
</dbReference>
<evidence type="ECO:0000313" key="12">
    <source>
        <dbReference type="Proteomes" id="UP001368500"/>
    </source>
</evidence>
<feature type="signal peptide" evidence="9">
    <location>
        <begin position="1"/>
        <end position="19"/>
    </location>
</feature>
<dbReference type="Pfam" id="PF00528">
    <property type="entry name" value="BPD_transp_1"/>
    <property type="match status" value="1"/>
</dbReference>
<feature type="transmembrane region" description="Helical" evidence="8">
    <location>
        <begin position="185"/>
        <end position="207"/>
    </location>
</feature>
<evidence type="ECO:0000256" key="7">
    <source>
        <dbReference type="ARBA" id="ARBA00023136"/>
    </source>
</evidence>
<comment type="similarity">
    <text evidence="2">Belongs to the binding-protein-dependent transport system permease family. CysTW subfamily.</text>
</comment>
<dbReference type="InterPro" id="IPR035906">
    <property type="entry name" value="MetI-like_sf"/>
</dbReference>
<dbReference type="RefSeq" id="WP_341374947.1">
    <property type="nucleotide sequence ID" value="NZ_JBBUTF010000012.1"/>
</dbReference>
<gene>
    <name evidence="11" type="ORF">AACH11_14215</name>
</gene>
<evidence type="ECO:0000256" key="3">
    <source>
        <dbReference type="ARBA" id="ARBA00022448"/>
    </source>
</evidence>
<keyword evidence="3 8" id="KW-0813">Transport</keyword>
<dbReference type="PANTHER" id="PTHR42929:SF5">
    <property type="entry name" value="ABC TRANSPORTER PERMEASE PROTEIN"/>
    <property type="match status" value="1"/>
</dbReference>
<sequence length="263" mass="28434">MLLVPLGLTALLSFNAFDAATGAQPGTFTLDHYLQIARDDYYHGIFWRTFWISALVALICAVVGTAEAIVLSRMSQPWRSVLLLVVLAPLLVSVVVRAFGWSMLLGPEGVLNTVLQAIGIGRVRLLYTEWAVVIALVHVMLPFMVIPVWTALQKLDPQVENAALSLGASPFTVLRRVVLPQVTPGVLSGSLIVFGLSASSFAIPGLLGGRRLKMVATIVYDEYLHELNWTLGAAVALVLLVANLGVLVSLNRLVEARTRRALG</sequence>
<dbReference type="SUPFAM" id="SSF161098">
    <property type="entry name" value="MetI-like"/>
    <property type="match status" value="1"/>
</dbReference>
<evidence type="ECO:0000256" key="2">
    <source>
        <dbReference type="ARBA" id="ARBA00007069"/>
    </source>
</evidence>
<evidence type="ECO:0000256" key="4">
    <source>
        <dbReference type="ARBA" id="ARBA00022475"/>
    </source>
</evidence>
<dbReference type="PROSITE" id="PS50928">
    <property type="entry name" value="ABC_TM1"/>
    <property type="match status" value="1"/>
</dbReference>
<evidence type="ECO:0000256" key="6">
    <source>
        <dbReference type="ARBA" id="ARBA00022989"/>
    </source>
</evidence>
<dbReference type="CDD" id="cd06261">
    <property type="entry name" value="TM_PBP2"/>
    <property type="match status" value="1"/>
</dbReference>
<dbReference type="InterPro" id="IPR000515">
    <property type="entry name" value="MetI-like"/>
</dbReference>
<evidence type="ECO:0000256" key="1">
    <source>
        <dbReference type="ARBA" id="ARBA00004651"/>
    </source>
</evidence>
<feature type="domain" description="ABC transmembrane type-1" evidence="10">
    <location>
        <begin position="46"/>
        <end position="250"/>
    </location>
</feature>